<dbReference type="Proteomes" id="UP000789702">
    <property type="component" value="Unassembled WGS sequence"/>
</dbReference>
<comment type="caution">
    <text evidence="1">The sequence shown here is derived from an EMBL/GenBank/DDBJ whole genome shotgun (WGS) entry which is preliminary data.</text>
</comment>
<dbReference type="EMBL" id="CAJVPU010017697">
    <property type="protein sequence ID" value="CAG8661113.1"/>
    <property type="molecule type" value="Genomic_DNA"/>
</dbReference>
<accession>A0ACA9NQB2</accession>
<feature type="non-terminal residue" evidence="1">
    <location>
        <position position="61"/>
    </location>
</feature>
<name>A0ACA9NQB2_9GLOM</name>
<organism evidence="1 2">
    <name type="scientific">Dentiscutata heterogama</name>
    <dbReference type="NCBI Taxonomy" id="1316150"/>
    <lineage>
        <taxon>Eukaryota</taxon>
        <taxon>Fungi</taxon>
        <taxon>Fungi incertae sedis</taxon>
        <taxon>Mucoromycota</taxon>
        <taxon>Glomeromycotina</taxon>
        <taxon>Glomeromycetes</taxon>
        <taxon>Diversisporales</taxon>
        <taxon>Gigasporaceae</taxon>
        <taxon>Dentiscutata</taxon>
    </lineage>
</organism>
<proteinExistence type="predicted"/>
<sequence length="61" mass="7147">MPGFVDRDRQIKKKFLYITQNSFSTNLADVDPSRSNNRFLPRKKAWLLSIKGSDWLKSNNC</sequence>
<protein>
    <submittedName>
        <fullName evidence="1">13139_t:CDS:1</fullName>
    </submittedName>
</protein>
<gene>
    <name evidence="1" type="ORF">DHETER_LOCUS9756</name>
</gene>
<evidence type="ECO:0000313" key="2">
    <source>
        <dbReference type="Proteomes" id="UP000789702"/>
    </source>
</evidence>
<keyword evidence="2" id="KW-1185">Reference proteome</keyword>
<reference evidence="1" key="1">
    <citation type="submission" date="2021-06" db="EMBL/GenBank/DDBJ databases">
        <authorList>
            <person name="Kallberg Y."/>
            <person name="Tangrot J."/>
            <person name="Rosling A."/>
        </authorList>
    </citation>
    <scope>NUCLEOTIDE SEQUENCE</scope>
    <source>
        <strain evidence="1">IL203A</strain>
    </source>
</reference>
<evidence type="ECO:0000313" key="1">
    <source>
        <dbReference type="EMBL" id="CAG8661113.1"/>
    </source>
</evidence>